<keyword evidence="1" id="KW-0285">Flavoprotein</keyword>
<dbReference type="InterPro" id="IPR002346">
    <property type="entry name" value="Mopterin_DH_FAD-bd"/>
</dbReference>
<evidence type="ECO:0000259" key="4">
    <source>
        <dbReference type="PROSITE" id="PS51387"/>
    </source>
</evidence>
<dbReference type="PANTHER" id="PTHR42659">
    <property type="entry name" value="XANTHINE DEHYDROGENASE SUBUNIT C-RELATED"/>
    <property type="match status" value="1"/>
</dbReference>
<evidence type="ECO:0000313" key="5">
    <source>
        <dbReference type="EMBL" id="KYH31936.1"/>
    </source>
</evidence>
<evidence type="ECO:0000256" key="1">
    <source>
        <dbReference type="ARBA" id="ARBA00022630"/>
    </source>
</evidence>
<dbReference type="SUPFAM" id="SSF56176">
    <property type="entry name" value="FAD-binding/transporter-associated domain-like"/>
    <property type="match status" value="1"/>
</dbReference>
<dbReference type="InterPro" id="IPR051312">
    <property type="entry name" value="Diverse_Substr_Oxidored"/>
</dbReference>
<proteinExistence type="predicted"/>
<evidence type="ECO:0000256" key="2">
    <source>
        <dbReference type="ARBA" id="ARBA00022827"/>
    </source>
</evidence>
<dbReference type="EMBL" id="LTBC01000006">
    <property type="protein sequence ID" value="KYH31936.1"/>
    <property type="molecule type" value="Genomic_DNA"/>
</dbReference>
<keyword evidence="2" id="KW-0274">FAD</keyword>
<dbReference type="Proteomes" id="UP000075670">
    <property type="component" value="Unassembled WGS sequence"/>
</dbReference>
<dbReference type="Pfam" id="PF00941">
    <property type="entry name" value="FAD_binding_5"/>
    <property type="match status" value="1"/>
</dbReference>
<evidence type="ECO:0000313" key="6">
    <source>
        <dbReference type="Proteomes" id="UP000075670"/>
    </source>
</evidence>
<accession>A0A151AWA9</accession>
<dbReference type="InterPro" id="IPR036683">
    <property type="entry name" value="CO_DH_flav_C_dom_sf"/>
</dbReference>
<sequence>MPRQYLFATSPADCLAMLAAHPGARLIAGGTDLVIDLKEGKRQIHTLVDITRIPGLKIIAEENGKIILGGAATHTQVSTSGLIREKLPALAAAAAAVGSPQIRNAGTLGGNVVNAQPAADTAVALVALGAVATILRREGERQVPVEELYEGVGLSKVDASREILTRFTVELWGEGEGSAFARLSPRRALSLPMLNVAVRVQVVEGRCTRARICIAPVAPQPFLCEEAARVLIGQEPTADVIARAAAAAKAAARPRDSLLRGSSAYRKDMTAVLVTRALTAAFSRATGRKIEMDVE</sequence>
<dbReference type="Gene3D" id="3.30.465.10">
    <property type="match status" value="1"/>
</dbReference>
<dbReference type="PROSITE" id="PS51387">
    <property type="entry name" value="FAD_PCMH"/>
    <property type="match status" value="1"/>
</dbReference>
<dbReference type="InterPro" id="IPR016167">
    <property type="entry name" value="FAD-bd_PCMH_sub1"/>
</dbReference>
<dbReference type="InterPro" id="IPR016169">
    <property type="entry name" value="FAD-bd_PCMH_sub2"/>
</dbReference>
<evidence type="ECO:0000256" key="3">
    <source>
        <dbReference type="ARBA" id="ARBA00023002"/>
    </source>
</evidence>
<dbReference type="Pfam" id="PF03450">
    <property type="entry name" value="CO_deh_flav_C"/>
    <property type="match status" value="1"/>
</dbReference>
<dbReference type="EC" id="1.5.99.14" evidence="5"/>
<dbReference type="InterPro" id="IPR036318">
    <property type="entry name" value="FAD-bd_PCMH-like_sf"/>
</dbReference>
<dbReference type="AlphaFoldDB" id="A0A151AWA9"/>
<keyword evidence="6" id="KW-1185">Reference proteome</keyword>
<keyword evidence="3 5" id="KW-0560">Oxidoreductase</keyword>
<dbReference type="OrthoDB" id="9789842at2"/>
<dbReference type="PANTHER" id="PTHR42659:SF2">
    <property type="entry name" value="XANTHINE DEHYDROGENASE SUBUNIT C-RELATED"/>
    <property type="match status" value="1"/>
</dbReference>
<dbReference type="GO" id="GO:0034909">
    <property type="term" value="F:6-hydroxypseudooxynicotine dehydrogenase activity"/>
    <property type="evidence" value="ECO:0007669"/>
    <property type="project" value="UniProtKB-EC"/>
</dbReference>
<feature type="domain" description="FAD-binding PCMH-type" evidence="4">
    <location>
        <begin position="1"/>
        <end position="174"/>
    </location>
</feature>
<dbReference type="GO" id="GO:0071949">
    <property type="term" value="F:FAD binding"/>
    <property type="evidence" value="ECO:0007669"/>
    <property type="project" value="InterPro"/>
</dbReference>
<protein>
    <submittedName>
        <fullName evidence="5">6-hydroxypseudooxynicotine dehydrogenase complex subunit alpha</fullName>
        <ecNumber evidence="5">1.5.99.14</ecNumber>
    </submittedName>
</protein>
<dbReference type="SMART" id="SM01092">
    <property type="entry name" value="CO_deh_flav_C"/>
    <property type="match status" value="1"/>
</dbReference>
<organism evidence="5 6">
    <name type="scientific">Moorella mulderi DSM 14980</name>
    <dbReference type="NCBI Taxonomy" id="1122241"/>
    <lineage>
        <taxon>Bacteria</taxon>
        <taxon>Bacillati</taxon>
        <taxon>Bacillota</taxon>
        <taxon>Clostridia</taxon>
        <taxon>Neomoorellales</taxon>
        <taxon>Neomoorellaceae</taxon>
        <taxon>Neomoorella</taxon>
    </lineage>
</organism>
<dbReference type="Gene3D" id="3.30.43.10">
    <property type="entry name" value="Uridine Diphospho-n-acetylenolpyruvylglucosamine Reductase, domain 2"/>
    <property type="match status" value="1"/>
</dbReference>
<dbReference type="RefSeq" id="WP_062284255.1">
    <property type="nucleotide sequence ID" value="NZ_LTBC01000006.1"/>
</dbReference>
<dbReference type="PATRIC" id="fig|1122241.3.peg.1928"/>
<dbReference type="SUPFAM" id="SSF55447">
    <property type="entry name" value="CO dehydrogenase flavoprotein C-terminal domain-like"/>
    <property type="match status" value="1"/>
</dbReference>
<reference evidence="5 6" key="1">
    <citation type="submission" date="2016-02" db="EMBL/GenBank/DDBJ databases">
        <title>Genome sequence of Moorella mulderi DSM 14980.</title>
        <authorList>
            <person name="Poehlein A."/>
            <person name="Daniel R."/>
        </authorList>
    </citation>
    <scope>NUCLEOTIDE SEQUENCE [LARGE SCALE GENOMIC DNA]</scope>
    <source>
        <strain evidence="5 6">DSM 14980</strain>
    </source>
</reference>
<name>A0A151AWA9_9FIRM</name>
<dbReference type="InterPro" id="IPR016166">
    <property type="entry name" value="FAD-bd_PCMH"/>
</dbReference>
<dbReference type="InterPro" id="IPR005107">
    <property type="entry name" value="CO_DH_flav_C"/>
</dbReference>
<comment type="caution">
    <text evidence="5">The sequence shown here is derived from an EMBL/GenBank/DDBJ whole genome shotgun (WGS) entry which is preliminary data.</text>
</comment>
<gene>
    <name evidence="5" type="primary">kdhA</name>
    <name evidence="5" type="ORF">MOMUL_18180</name>
</gene>
<dbReference type="Gene3D" id="3.30.390.50">
    <property type="entry name" value="CO dehydrogenase flavoprotein, C-terminal domain"/>
    <property type="match status" value="1"/>
</dbReference>